<feature type="transmembrane region" description="Helical" evidence="2">
    <location>
        <begin position="357"/>
        <end position="376"/>
    </location>
</feature>
<gene>
    <name evidence="5" type="ORF">ACFORG_18310</name>
</gene>
<evidence type="ECO:0000256" key="3">
    <source>
        <dbReference type="SAM" id="SignalP"/>
    </source>
</evidence>
<reference evidence="6" key="1">
    <citation type="journal article" date="2019" name="Int. J. Syst. Evol. Microbiol.">
        <title>The Global Catalogue of Microorganisms (GCM) 10K type strain sequencing project: providing services to taxonomists for standard genome sequencing and annotation.</title>
        <authorList>
            <consortium name="The Broad Institute Genomics Platform"/>
            <consortium name="The Broad Institute Genome Sequencing Center for Infectious Disease"/>
            <person name="Wu L."/>
            <person name="Ma J."/>
        </authorList>
    </citation>
    <scope>NUCLEOTIDE SEQUENCE [LARGE SCALE GENOMIC DNA]</scope>
    <source>
        <strain evidence="6">KCTC 42911</strain>
    </source>
</reference>
<dbReference type="Proteomes" id="UP001595629">
    <property type="component" value="Unassembled WGS sequence"/>
</dbReference>
<keyword evidence="2" id="KW-1133">Transmembrane helix</keyword>
<feature type="transmembrane region" description="Helical" evidence="2">
    <location>
        <begin position="334"/>
        <end position="351"/>
    </location>
</feature>
<keyword evidence="6" id="KW-1185">Reference proteome</keyword>
<feature type="transmembrane region" description="Helical" evidence="2">
    <location>
        <begin position="207"/>
        <end position="228"/>
    </location>
</feature>
<dbReference type="InterPro" id="IPR010920">
    <property type="entry name" value="LSM_dom_sf"/>
</dbReference>
<dbReference type="Gene3D" id="1.10.287.1260">
    <property type="match status" value="1"/>
</dbReference>
<evidence type="ECO:0000313" key="5">
    <source>
        <dbReference type="EMBL" id="MFC3615713.1"/>
    </source>
</evidence>
<dbReference type="InterPro" id="IPR006685">
    <property type="entry name" value="MscS_channel_2nd"/>
</dbReference>
<protein>
    <submittedName>
        <fullName evidence="5">Mechanosensitive ion channel family protein</fullName>
    </submittedName>
</protein>
<dbReference type="SUPFAM" id="SSF50182">
    <property type="entry name" value="Sm-like ribonucleoproteins"/>
    <property type="match status" value="1"/>
</dbReference>
<dbReference type="RefSeq" id="WP_386736983.1">
    <property type="nucleotide sequence ID" value="NZ_JBHRXI010000017.1"/>
</dbReference>
<keyword evidence="2" id="KW-0472">Membrane</keyword>
<accession>A0ABV7TND1</accession>
<keyword evidence="3" id="KW-0732">Signal</keyword>
<proteinExistence type="predicted"/>
<evidence type="ECO:0000256" key="1">
    <source>
        <dbReference type="SAM" id="MobiDB-lite"/>
    </source>
</evidence>
<feature type="region of interest" description="Disordered" evidence="1">
    <location>
        <begin position="533"/>
        <end position="552"/>
    </location>
</feature>
<evidence type="ECO:0000259" key="4">
    <source>
        <dbReference type="Pfam" id="PF00924"/>
    </source>
</evidence>
<feature type="signal peptide" evidence="3">
    <location>
        <begin position="1"/>
        <end position="25"/>
    </location>
</feature>
<feature type="chain" id="PRO_5047342062" evidence="3">
    <location>
        <begin position="26"/>
        <end position="552"/>
    </location>
</feature>
<dbReference type="PANTHER" id="PTHR30566:SF25">
    <property type="entry name" value="INNER MEMBRANE PROTEIN"/>
    <property type="match status" value="1"/>
</dbReference>
<organism evidence="5 6">
    <name type="scientific">Lutimaribacter marinistellae</name>
    <dbReference type="NCBI Taxonomy" id="1820329"/>
    <lineage>
        <taxon>Bacteria</taxon>
        <taxon>Pseudomonadati</taxon>
        <taxon>Pseudomonadota</taxon>
        <taxon>Alphaproteobacteria</taxon>
        <taxon>Rhodobacterales</taxon>
        <taxon>Roseobacteraceae</taxon>
        <taxon>Lutimaribacter</taxon>
    </lineage>
</organism>
<dbReference type="Pfam" id="PF00924">
    <property type="entry name" value="MS_channel_2nd"/>
    <property type="match status" value="1"/>
</dbReference>
<feature type="transmembrane region" description="Helical" evidence="2">
    <location>
        <begin position="249"/>
        <end position="269"/>
    </location>
</feature>
<name>A0ABV7TND1_9RHOB</name>
<dbReference type="PANTHER" id="PTHR30566">
    <property type="entry name" value="YNAI-RELATED MECHANOSENSITIVE ION CHANNEL"/>
    <property type="match status" value="1"/>
</dbReference>
<dbReference type="EMBL" id="JBHRXI010000017">
    <property type="protein sequence ID" value="MFC3615713.1"/>
    <property type="molecule type" value="Genomic_DNA"/>
</dbReference>
<sequence length="552" mass="60662">MRVFARFGLILIVACALLLPAPARAQDSPLAWFEVDTLNPGLGTPPDINRDSPRAAVETLMGLLGARDYEGAAHLLDLSDLSPGEQGFHGPDLARKLGVVIERQVVIPWNDLTDRPDGWIAGADKEPGTGRVRRSILVSLLELDDHPVPLRLNRVKPQADDPVWIIARQSVRDIPLLYDRFQPTRLERAMPDWARKEGPFGMYVWEWLLLPVIGLVALVAGWLAYHVVSRLGRISDRRFVQSIVRAFRWPATIIVVAMILGLATSRLLVVTGPVSLVVKPLVLLLYVTAIALAAVLVADEVFDRVSLNSPKDLADPDNASYRSLATLISGIRKFVIIVAVMVGAGTLLSSIEVFNSLGYTLLAGAGAITIVLGFAAREVLGNILAAVQIALNRSARIGDLIVFEGNFCTVERIHFTYVQLLIWTGTRYIVPVSDFVTEKFENISASEERMVRPIEMTFAQSADVAALRDAFDRVVARIDDGSLAPDCAVTRVIAQDVFGKTVRFELPTTNQATFWELECRAREELLAEAARIEEETGHPILPQGPQRDLPDG</sequence>
<feature type="domain" description="Mechanosensitive ion channel MscS" evidence="4">
    <location>
        <begin position="379"/>
        <end position="444"/>
    </location>
</feature>
<evidence type="ECO:0000256" key="2">
    <source>
        <dbReference type="SAM" id="Phobius"/>
    </source>
</evidence>
<feature type="transmembrane region" description="Helical" evidence="2">
    <location>
        <begin position="281"/>
        <end position="302"/>
    </location>
</feature>
<keyword evidence="2" id="KW-0812">Transmembrane</keyword>
<evidence type="ECO:0000313" key="6">
    <source>
        <dbReference type="Proteomes" id="UP001595629"/>
    </source>
</evidence>
<comment type="caution">
    <text evidence="5">The sequence shown here is derived from an EMBL/GenBank/DDBJ whole genome shotgun (WGS) entry which is preliminary data.</text>
</comment>